<dbReference type="Proteomes" id="UP000249417">
    <property type="component" value="Unassembled WGS sequence"/>
</dbReference>
<name>A0A2W5NBC8_9BACT</name>
<gene>
    <name evidence="1" type="ORF">DI551_02235</name>
</gene>
<reference evidence="1 2" key="1">
    <citation type="submission" date="2017-08" db="EMBL/GenBank/DDBJ databases">
        <title>Infants hospitalized years apart are colonized by the same room-sourced microbial strains.</title>
        <authorList>
            <person name="Brooks B."/>
            <person name="Olm M.R."/>
            <person name="Firek B.A."/>
            <person name="Baker R."/>
            <person name="Thomas B.C."/>
            <person name="Morowitz M.J."/>
            <person name="Banfield J.F."/>
        </authorList>
    </citation>
    <scope>NUCLEOTIDE SEQUENCE [LARGE SCALE GENOMIC DNA]</scope>
    <source>
        <strain evidence="1">S2_005_002_R2_29</strain>
    </source>
</reference>
<evidence type="ECO:0000313" key="2">
    <source>
        <dbReference type="Proteomes" id="UP000249417"/>
    </source>
</evidence>
<evidence type="ECO:0000313" key="1">
    <source>
        <dbReference type="EMBL" id="PZQ48025.1"/>
    </source>
</evidence>
<accession>A0A2W5NBC8</accession>
<organism evidence="1 2">
    <name type="scientific">Micavibrio aeruginosavorus</name>
    <dbReference type="NCBI Taxonomy" id="349221"/>
    <lineage>
        <taxon>Bacteria</taxon>
        <taxon>Pseudomonadati</taxon>
        <taxon>Bdellovibrionota</taxon>
        <taxon>Bdellovibrionia</taxon>
        <taxon>Bdellovibrionales</taxon>
        <taxon>Pseudobdellovibrionaceae</taxon>
        <taxon>Micavibrio</taxon>
    </lineage>
</organism>
<protein>
    <submittedName>
        <fullName evidence="1">Uncharacterized protein</fullName>
    </submittedName>
</protein>
<dbReference type="EMBL" id="QFQB01000008">
    <property type="protein sequence ID" value="PZQ48025.1"/>
    <property type="molecule type" value="Genomic_DNA"/>
</dbReference>
<dbReference type="AlphaFoldDB" id="A0A2W5NBC8"/>
<proteinExistence type="predicted"/>
<sequence>MMGLANTFFKTTIGIGLGGCALNFIAVATHKPPKKELAVECRIENDDRKAFAFYSHAPYPQDAVPYFGRQVDSKAPESAVEACISTIGERNQSIGLHDVKVRYWVLFDGRDNFDKIPLGGIYVHRNEKNETEEGGRKLGNKLLQDQAIRSLRNDYARAKNQAKAISDSEWSLERASANLMTRGFNWAKGAMNVSF</sequence>
<comment type="caution">
    <text evidence="1">The sequence shown here is derived from an EMBL/GenBank/DDBJ whole genome shotgun (WGS) entry which is preliminary data.</text>
</comment>